<evidence type="ECO:0000259" key="2">
    <source>
        <dbReference type="Pfam" id="PF01726"/>
    </source>
</evidence>
<comment type="caution">
    <text evidence="3">The sequence shown here is derived from an EMBL/GenBank/DDBJ whole genome shotgun (WGS) entry which is preliminary data.</text>
</comment>
<protein>
    <recommendedName>
        <fullName evidence="2">LexA repressor DNA-binding domain-containing protein</fullName>
    </recommendedName>
</protein>
<feature type="compositionally biased region" description="Polar residues" evidence="1">
    <location>
        <begin position="1"/>
        <end position="19"/>
    </location>
</feature>
<dbReference type="GO" id="GO:0004252">
    <property type="term" value="F:serine-type endopeptidase activity"/>
    <property type="evidence" value="ECO:0007669"/>
    <property type="project" value="InterPro"/>
</dbReference>
<evidence type="ECO:0000313" key="4">
    <source>
        <dbReference type="Proteomes" id="UP000030826"/>
    </source>
</evidence>
<sequence>MNSAANDTDSVAPFQQVSTALPPIRKPSQSDLDMDLVHEMKRHPAELREAAFRLQLEEARAGLTPRQAEVLQFIHDHQTRTGAAPSYREIAKALSLKSISGIHRLVYGLAERGAVTLSPGRNRTTRINHAKGA</sequence>
<dbReference type="Proteomes" id="UP000030826">
    <property type="component" value="Unassembled WGS sequence"/>
</dbReference>
<evidence type="ECO:0000313" key="3">
    <source>
        <dbReference type="EMBL" id="KHJ56282.1"/>
    </source>
</evidence>
<dbReference type="OrthoDB" id="7950442at2"/>
<dbReference type="InterPro" id="IPR036388">
    <property type="entry name" value="WH-like_DNA-bd_sf"/>
</dbReference>
<dbReference type="Pfam" id="PF01726">
    <property type="entry name" value="LexA_DNA_bind"/>
    <property type="match status" value="1"/>
</dbReference>
<proteinExistence type="predicted"/>
<name>A0A0B1QBG4_9HYPH</name>
<dbReference type="InterPro" id="IPR006199">
    <property type="entry name" value="LexA_DNA-bd_dom"/>
</dbReference>
<dbReference type="SUPFAM" id="SSF46785">
    <property type="entry name" value="Winged helix' DNA-binding domain"/>
    <property type="match status" value="1"/>
</dbReference>
<feature type="domain" description="LexA repressor DNA-binding" evidence="2">
    <location>
        <begin position="62"/>
        <end position="124"/>
    </location>
</feature>
<accession>A0A0B1QBG4</accession>
<dbReference type="STRING" id="370622.LA66_06875"/>
<organism evidence="3 4">
    <name type="scientific">Aureimonas altamirensis</name>
    <dbReference type="NCBI Taxonomy" id="370622"/>
    <lineage>
        <taxon>Bacteria</taxon>
        <taxon>Pseudomonadati</taxon>
        <taxon>Pseudomonadota</taxon>
        <taxon>Alphaproteobacteria</taxon>
        <taxon>Hyphomicrobiales</taxon>
        <taxon>Aurantimonadaceae</taxon>
        <taxon>Aureimonas</taxon>
    </lineage>
</organism>
<dbReference type="InterPro" id="IPR036390">
    <property type="entry name" value="WH_DNA-bd_sf"/>
</dbReference>
<gene>
    <name evidence="3" type="ORF">LA66_06875</name>
</gene>
<dbReference type="AlphaFoldDB" id="A0A0B1QBG4"/>
<reference evidence="3 4" key="1">
    <citation type="submission" date="2014-09" db="EMBL/GenBank/DDBJ databases">
        <title>Isolation and characterization of Aurantimonas altamirensis ON-56566 from clinical sample following a dog bite.</title>
        <authorList>
            <person name="Eshaghi A."/>
            <person name="Li A."/>
            <person name="Shahinas D."/>
            <person name="Bahn P."/>
            <person name="Kus J.V."/>
            <person name="Patel S.N."/>
        </authorList>
    </citation>
    <scope>NUCLEOTIDE SEQUENCE [LARGE SCALE GENOMIC DNA]</scope>
    <source>
        <strain evidence="3 4">ON-56566</strain>
    </source>
</reference>
<dbReference type="RefSeq" id="WP_039189870.1">
    <property type="nucleotide sequence ID" value="NZ_JRFJ01000001.1"/>
</dbReference>
<dbReference type="Gene3D" id="1.10.10.10">
    <property type="entry name" value="Winged helix-like DNA-binding domain superfamily/Winged helix DNA-binding domain"/>
    <property type="match status" value="1"/>
</dbReference>
<dbReference type="GO" id="GO:0006508">
    <property type="term" value="P:proteolysis"/>
    <property type="evidence" value="ECO:0007669"/>
    <property type="project" value="InterPro"/>
</dbReference>
<evidence type="ECO:0000256" key="1">
    <source>
        <dbReference type="SAM" id="MobiDB-lite"/>
    </source>
</evidence>
<feature type="region of interest" description="Disordered" evidence="1">
    <location>
        <begin position="1"/>
        <end position="30"/>
    </location>
</feature>
<dbReference type="EMBL" id="JRFJ01000001">
    <property type="protein sequence ID" value="KHJ56282.1"/>
    <property type="molecule type" value="Genomic_DNA"/>
</dbReference>